<evidence type="ECO:0000256" key="1">
    <source>
        <dbReference type="SAM" id="MobiDB-lite"/>
    </source>
</evidence>
<gene>
    <name evidence="2" type="ORF">FJTKL_13436</name>
</gene>
<accession>A0ABR4EA92</accession>
<dbReference type="Proteomes" id="UP001600888">
    <property type="component" value="Unassembled WGS sequence"/>
</dbReference>
<dbReference type="EMBL" id="JBAWTH010000076">
    <property type="protein sequence ID" value="KAL2279363.1"/>
    <property type="molecule type" value="Genomic_DNA"/>
</dbReference>
<evidence type="ECO:0000313" key="3">
    <source>
        <dbReference type="Proteomes" id="UP001600888"/>
    </source>
</evidence>
<organism evidence="2 3">
    <name type="scientific">Diaporthe vaccinii</name>
    <dbReference type="NCBI Taxonomy" id="105482"/>
    <lineage>
        <taxon>Eukaryota</taxon>
        <taxon>Fungi</taxon>
        <taxon>Dikarya</taxon>
        <taxon>Ascomycota</taxon>
        <taxon>Pezizomycotina</taxon>
        <taxon>Sordariomycetes</taxon>
        <taxon>Sordariomycetidae</taxon>
        <taxon>Diaporthales</taxon>
        <taxon>Diaporthaceae</taxon>
        <taxon>Diaporthe</taxon>
        <taxon>Diaporthe eres species complex</taxon>
    </lineage>
</organism>
<sequence>MQSTSLFYFRPRSGSYLFNKYMQHQTNNPAKHGQRRRPPNSLNGKRPVPCHPYQCWTHTITKSHYYLIATYPHSLDRTIVSHACTVAFYHNHAPEMHCWPAI</sequence>
<protein>
    <submittedName>
        <fullName evidence="2">Uncharacterized protein</fullName>
    </submittedName>
</protein>
<feature type="region of interest" description="Disordered" evidence="1">
    <location>
        <begin position="26"/>
        <end position="46"/>
    </location>
</feature>
<reference evidence="2 3" key="1">
    <citation type="submission" date="2024-03" db="EMBL/GenBank/DDBJ databases">
        <title>A high-quality draft genome sequence of Diaporthe vaccinii, a causative agent of upright dieback and viscid rot disease in cranberry plants.</title>
        <authorList>
            <person name="Sarrasin M."/>
            <person name="Lang B.F."/>
            <person name="Burger G."/>
        </authorList>
    </citation>
    <scope>NUCLEOTIDE SEQUENCE [LARGE SCALE GENOMIC DNA]</scope>
    <source>
        <strain evidence="2 3">IS7</strain>
    </source>
</reference>
<proteinExistence type="predicted"/>
<evidence type="ECO:0000313" key="2">
    <source>
        <dbReference type="EMBL" id="KAL2279363.1"/>
    </source>
</evidence>
<comment type="caution">
    <text evidence="2">The sequence shown here is derived from an EMBL/GenBank/DDBJ whole genome shotgun (WGS) entry which is preliminary data.</text>
</comment>
<keyword evidence="3" id="KW-1185">Reference proteome</keyword>
<name>A0ABR4EA92_9PEZI</name>